<proteinExistence type="predicted"/>
<dbReference type="InterPro" id="IPR059176">
    <property type="entry name" value="UDP-X_N"/>
</dbReference>
<evidence type="ECO:0000313" key="2">
    <source>
        <dbReference type="EMBL" id="PSL34191.1"/>
    </source>
</evidence>
<dbReference type="Pfam" id="PF00293">
    <property type="entry name" value="NUDIX"/>
    <property type="match status" value="1"/>
</dbReference>
<dbReference type="AlphaFoldDB" id="A0A2P8GJQ3"/>
<dbReference type="InterPro" id="IPR015797">
    <property type="entry name" value="NUDIX_hydrolase-like_dom_sf"/>
</dbReference>
<dbReference type="Proteomes" id="UP000241964">
    <property type="component" value="Unassembled WGS sequence"/>
</dbReference>
<dbReference type="SUPFAM" id="SSF55811">
    <property type="entry name" value="Nudix"/>
    <property type="match status" value="1"/>
</dbReference>
<dbReference type="Gene3D" id="6.10.250.1120">
    <property type="match status" value="1"/>
</dbReference>
<dbReference type="PROSITE" id="PS51462">
    <property type="entry name" value="NUDIX"/>
    <property type="match status" value="1"/>
</dbReference>
<organism evidence="2 3">
    <name type="scientific">Dyadobacter jiangsuensis</name>
    <dbReference type="NCBI Taxonomy" id="1591085"/>
    <lineage>
        <taxon>Bacteria</taxon>
        <taxon>Pseudomonadati</taxon>
        <taxon>Bacteroidota</taxon>
        <taxon>Cytophagia</taxon>
        <taxon>Cytophagales</taxon>
        <taxon>Spirosomataceae</taxon>
        <taxon>Dyadobacter</taxon>
    </lineage>
</organism>
<name>A0A2P8GJQ3_9BACT</name>
<evidence type="ECO:0000259" key="1">
    <source>
        <dbReference type="PROSITE" id="PS51462"/>
    </source>
</evidence>
<sequence>MSANPWLAAIKRILALSQTGLAFQPGEYDRERYDEIRQISMELLANMSDAPVAQIISLLPREIGYVTPKVDIRAVIFRGTDEILMVQEKIDNDRWTLPGGWADVGYTPFEVAVKEVSEETGLHVDPVRLLAVFDKSKHDHPEEPWYVYKFFILCHITGGEILEQTTETSGVSWVKFDELPNLDLSVNRVTYAQIVQLLPFAADPGLPVLCD</sequence>
<dbReference type="OrthoDB" id="9804442at2"/>
<evidence type="ECO:0000313" key="3">
    <source>
        <dbReference type="Proteomes" id="UP000241964"/>
    </source>
</evidence>
<dbReference type="InterPro" id="IPR000086">
    <property type="entry name" value="NUDIX_hydrolase_dom"/>
</dbReference>
<accession>A0A2P8GJQ3</accession>
<dbReference type="Pfam" id="PF12535">
    <property type="entry name" value="Nudix_N"/>
    <property type="match status" value="1"/>
</dbReference>
<dbReference type="RefSeq" id="WP_106593825.1">
    <property type="nucleotide sequence ID" value="NZ_PYAS01000001.1"/>
</dbReference>
<gene>
    <name evidence="2" type="ORF">CLV60_101560</name>
</gene>
<dbReference type="Gene3D" id="3.90.79.10">
    <property type="entry name" value="Nucleoside Triphosphate Pyrophosphohydrolase"/>
    <property type="match status" value="1"/>
</dbReference>
<dbReference type="EMBL" id="PYAS01000001">
    <property type="protein sequence ID" value="PSL34191.1"/>
    <property type="molecule type" value="Genomic_DNA"/>
</dbReference>
<reference evidence="2 3" key="1">
    <citation type="submission" date="2018-03" db="EMBL/GenBank/DDBJ databases">
        <title>Genomic Encyclopedia of Archaeal and Bacterial Type Strains, Phase II (KMG-II): from individual species to whole genera.</title>
        <authorList>
            <person name="Goeker M."/>
        </authorList>
    </citation>
    <scope>NUCLEOTIDE SEQUENCE [LARGE SCALE GENOMIC DNA]</scope>
    <source>
        <strain evidence="2 3">DSM 29057</strain>
    </source>
</reference>
<keyword evidence="3" id="KW-1185">Reference proteome</keyword>
<comment type="caution">
    <text evidence="2">The sequence shown here is derived from an EMBL/GenBank/DDBJ whole genome shotgun (WGS) entry which is preliminary data.</text>
</comment>
<dbReference type="PANTHER" id="PTHR43736">
    <property type="entry name" value="ADP-RIBOSE PYROPHOSPHATASE"/>
    <property type="match status" value="1"/>
</dbReference>
<feature type="domain" description="Nudix hydrolase" evidence="1">
    <location>
        <begin position="67"/>
        <end position="197"/>
    </location>
</feature>
<protein>
    <submittedName>
        <fullName evidence="2">ADP-ribose pyrophosphatase YjhB (NUDIX family)</fullName>
    </submittedName>
</protein>
<dbReference type="PANTHER" id="PTHR43736:SF1">
    <property type="entry name" value="DIHYDRONEOPTERIN TRIPHOSPHATE DIPHOSPHATASE"/>
    <property type="match status" value="1"/>
</dbReference>